<sequence>MSIQWDFSRKDYWVDTKAELIGEIENLLDMTETLVAEKEEMVTRSLLELPIWGSPRNLVITLANGGDDDD</sequence>
<name>A0AAV9BSQ8_ACOGR</name>
<comment type="caution">
    <text evidence="1">The sequence shown here is derived from an EMBL/GenBank/DDBJ whole genome shotgun (WGS) entry which is preliminary data.</text>
</comment>
<organism evidence="1 2">
    <name type="scientific">Acorus gramineus</name>
    <name type="common">Dwarf sweet flag</name>
    <dbReference type="NCBI Taxonomy" id="55184"/>
    <lineage>
        <taxon>Eukaryota</taxon>
        <taxon>Viridiplantae</taxon>
        <taxon>Streptophyta</taxon>
        <taxon>Embryophyta</taxon>
        <taxon>Tracheophyta</taxon>
        <taxon>Spermatophyta</taxon>
        <taxon>Magnoliopsida</taxon>
        <taxon>Liliopsida</taxon>
        <taxon>Acoraceae</taxon>
        <taxon>Acorus</taxon>
    </lineage>
</organism>
<dbReference type="AlphaFoldDB" id="A0AAV9BSQ8"/>
<reference evidence="1" key="1">
    <citation type="journal article" date="2023" name="Nat. Commun.">
        <title>Diploid and tetraploid genomes of Acorus and the evolution of monocots.</title>
        <authorList>
            <person name="Ma L."/>
            <person name="Liu K.W."/>
            <person name="Li Z."/>
            <person name="Hsiao Y.Y."/>
            <person name="Qi Y."/>
            <person name="Fu T."/>
            <person name="Tang G.D."/>
            <person name="Zhang D."/>
            <person name="Sun W.H."/>
            <person name="Liu D.K."/>
            <person name="Li Y."/>
            <person name="Chen G.Z."/>
            <person name="Liu X.D."/>
            <person name="Liao X.Y."/>
            <person name="Jiang Y.T."/>
            <person name="Yu X."/>
            <person name="Hao Y."/>
            <person name="Huang J."/>
            <person name="Zhao X.W."/>
            <person name="Ke S."/>
            <person name="Chen Y.Y."/>
            <person name="Wu W.L."/>
            <person name="Hsu J.L."/>
            <person name="Lin Y.F."/>
            <person name="Huang M.D."/>
            <person name="Li C.Y."/>
            <person name="Huang L."/>
            <person name="Wang Z.W."/>
            <person name="Zhao X."/>
            <person name="Zhong W.Y."/>
            <person name="Peng D.H."/>
            <person name="Ahmad S."/>
            <person name="Lan S."/>
            <person name="Zhang J.S."/>
            <person name="Tsai W.C."/>
            <person name="Van de Peer Y."/>
            <person name="Liu Z.J."/>
        </authorList>
    </citation>
    <scope>NUCLEOTIDE SEQUENCE</scope>
    <source>
        <strain evidence="1">SCP</strain>
    </source>
</reference>
<keyword evidence="2" id="KW-1185">Reference proteome</keyword>
<reference evidence="1" key="2">
    <citation type="submission" date="2023-06" db="EMBL/GenBank/DDBJ databases">
        <authorList>
            <person name="Ma L."/>
            <person name="Liu K.-W."/>
            <person name="Li Z."/>
            <person name="Hsiao Y.-Y."/>
            <person name="Qi Y."/>
            <person name="Fu T."/>
            <person name="Tang G."/>
            <person name="Zhang D."/>
            <person name="Sun W.-H."/>
            <person name="Liu D.-K."/>
            <person name="Li Y."/>
            <person name="Chen G.-Z."/>
            <person name="Liu X.-D."/>
            <person name="Liao X.-Y."/>
            <person name="Jiang Y.-T."/>
            <person name="Yu X."/>
            <person name="Hao Y."/>
            <person name="Huang J."/>
            <person name="Zhao X.-W."/>
            <person name="Ke S."/>
            <person name="Chen Y.-Y."/>
            <person name="Wu W.-L."/>
            <person name="Hsu J.-L."/>
            <person name="Lin Y.-F."/>
            <person name="Huang M.-D."/>
            <person name="Li C.-Y."/>
            <person name="Huang L."/>
            <person name="Wang Z.-W."/>
            <person name="Zhao X."/>
            <person name="Zhong W.-Y."/>
            <person name="Peng D.-H."/>
            <person name="Ahmad S."/>
            <person name="Lan S."/>
            <person name="Zhang J.-S."/>
            <person name="Tsai W.-C."/>
            <person name="Van De Peer Y."/>
            <person name="Liu Z.-J."/>
        </authorList>
    </citation>
    <scope>NUCLEOTIDE SEQUENCE</scope>
    <source>
        <strain evidence="1">SCP</strain>
        <tissue evidence="1">Leaves</tissue>
    </source>
</reference>
<gene>
    <name evidence="1" type="ORF">QJS04_geneDACA020425</name>
</gene>
<evidence type="ECO:0000313" key="2">
    <source>
        <dbReference type="Proteomes" id="UP001179952"/>
    </source>
</evidence>
<evidence type="ECO:0000313" key="1">
    <source>
        <dbReference type="EMBL" id="KAK1279288.1"/>
    </source>
</evidence>
<dbReference type="Proteomes" id="UP001179952">
    <property type="component" value="Unassembled WGS sequence"/>
</dbReference>
<proteinExistence type="predicted"/>
<dbReference type="EMBL" id="JAUJYN010000001">
    <property type="protein sequence ID" value="KAK1279288.1"/>
    <property type="molecule type" value="Genomic_DNA"/>
</dbReference>
<accession>A0AAV9BSQ8</accession>
<protein>
    <submittedName>
        <fullName evidence="1">Uncharacterized protein</fullName>
    </submittedName>
</protein>